<protein>
    <submittedName>
        <fullName evidence="1">Uncharacterized protein</fullName>
    </submittedName>
</protein>
<gene>
    <name evidence="1" type="ORF">POCTA_138.1.T0500001</name>
</gene>
<dbReference type="AlphaFoldDB" id="A0A8S1URJ8"/>
<dbReference type="EMBL" id="CAJJDP010000050">
    <property type="protein sequence ID" value="CAD8167281.1"/>
    <property type="molecule type" value="Genomic_DNA"/>
</dbReference>
<keyword evidence="2" id="KW-1185">Reference proteome</keyword>
<comment type="caution">
    <text evidence="1">The sequence shown here is derived from an EMBL/GenBank/DDBJ whole genome shotgun (WGS) entry which is preliminary data.</text>
</comment>
<evidence type="ECO:0000313" key="2">
    <source>
        <dbReference type="Proteomes" id="UP000683925"/>
    </source>
</evidence>
<sequence>MVISIQIMCDQTLIGCDECLAHNFSYDQKADFSNDREFEKIRIK</sequence>
<reference evidence="1" key="1">
    <citation type="submission" date="2021-01" db="EMBL/GenBank/DDBJ databases">
        <authorList>
            <consortium name="Genoscope - CEA"/>
            <person name="William W."/>
        </authorList>
    </citation>
    <scope>NUCLEOTIDE SEQUENCE</scope>
</reference>
<name>A0A8S1URJ8_PAROT</name>
<proteinExistence type="predicted"/>
<evidence type="ECO:0000313" key="1">
    <source>
        <dbReference type="EMBL" id="CAD8167281.1"/>
    </source>
</evidence>
<accession>A0A8S1URJ8</accession>
<organism evidence="1 2">
    <name type="scientific">Paramecium octaurelia</name>
    <dbReference type="NCBI Taxonomy" id="43137"/>
    <lineage>
        <taxon>Eukaryota</taxon>
        <taxon>Sar</taxon>
        <taxon>Alveolata</taxon>
        <taxon>Ciliophora</taxon>
        <taxon>Intramacronucleata</taxon>
        <taxon>Oligohymenophorea</taxon>
        <taxon>Peniculida</taxon>
        <taxon>Parameciidae</taxon>
        <taxon>Paramecium</taxon>
    </lineage>
</organism>
<dbReference type="Proteomes" id="UP000683925">
    <property type="component" value="Unassembled WGS sequence"/>
</dbReference>